<accession>A0ABP9KMN9</accession>
<reference evidence="3" key="1">
    <citation type="journal article" date="2019" name="Int. J. Syst. Evol. Microbiol.">
        <title>The Global Catalogue of Microorganisms (GCM) 10K type strain sequencing project: providing services to taxonomists for standard genome sequencing and annotation.</title>
        <authorList>
            <consortium name="The Broad Institute Genomics Platform"/>
            <consortium name="The Broad Institute Genome Sequencing Center for Infectious Disease"/>
            <person name="Wu L."/>
            <person name="Ma J."/>
        </authorList>
    </citation>
    <scope>NUCLEOTIDE SEQUENCE [LARGE SCALE GENOMIC DNA]</scope>
    <source>
        <strain evidence="3">JCM 18410</strain>
    </source>
</reference>
<evidence type="ECO:0000256" key="1">
    <source>
        <dbReference type="SAM" id="SignalP"/>
    </source>
</evidence>
<sequence>MFGKTRAVAAVSLLSAALVLGVSSASAENRASEQSGAGWSASYATVNASGTTRPLKDESIINPKTAVEGELRNTGSECYSVWIQWTVDMTVTPPFKIGTQCGTGTAPVYFEKTGGLGTTWVRVCRGNSTPLKECGPLTYL</sequence>
<proteinExistence type="predicted"/>
<protein>
    <recommendedName>
        <fullName evidence="4">Secreted protein</fullName>
    </recommendedName>
</protein>
<comment type="caution">
    <text evidence="2">The sequence shown here is derived from an EMBL/GenBank/DDBJ whole genome shotgun (WGS) entry which is preliminary data.</text>
</comment>
<dbReference type="EMBL" id="BAABKC010000049">
    <property type="protein sequence ID" value="GAA5060362.1"/>
    <property type="molecule type" value="Genomic_DNA"/>
</dbReference>
<keyword evidence="3" id="KW-1185">Reference proteome</keyword>
<organism evidence="2 3">
    <name type="scientific">Streptomyces similanensis</name>
    <dbReference type="NCBI Taxonomy" id="1274988"/>
    <lineage>
        <taxon>Bacteria</taxon>
        <taxon>Bacillati</taxon>
        <taxon>Actinomycetota</taxon>
        <taxon>Actinomycetes</taxon>
        <taxon>Kitasatosporales</taxon>
        <taxon>Streptomycetaceae</taxon>
        <taxon>Streptomyces</taxon>
    </lineage>
</organism>
<evidence type="ECO:0008006" key="4">
    <source>
        <dbReference type="Google" id="ProtNLM"/>
    </source>
</evidence>
<name>A0ABP9KMN9_9ACTN</name>
<gene>
    <name evidence="2" type="ORF">GCM10023336_37050</name>
</gene>
<evidence type="ECO:0000313" key="2">
    <source>
        <dbReference type="EMBL" id="GAA5060362.1"/>
    </source>
</evidence>
<feature type="signal peptide" evidence="1">
    <location>
        <begin position="1"/>
        <end position="27"/>
    </location>
</feature>
<evidence type="ECO:0000313" key="3">
    <source>
        <dbReference type="Proteomes" id="UP001500124"/>
    </source>
</evidence>
<keyword evidence="1" id="KW-0732">Signal</keyword>
<dbReference type="Proteomes" id="UP001500124">
    <property type="component" value="Unassembled WGS sequence"/>
</dbReference>
<feature type="chain" id="PRO_5047044314" description="Secreted protein" evidence="1">
    <location>
        <begin position="28"/>
        <end position="140"/>
    </location>
</feature>